<dbReference type="InterPro" id="IPR004370">
    <property type="entry name" value="4-OT-like_dom"/>
</dbReference>
<gene>
    <name evidence="3" type="ORF">FB388_2118</name>
</gene>
<dbReference type="Gene3D" id="3.30.429.10">
    <property type="entry name" value="Macrophage Migration Inhibitory Factor"/>
    <property type="match status" value="1"/>
</dbReference>
<name>A0A543GFB3_9PSEU</name>
<evidence type="ECO:0000313" key="3">
    <source>
        <dbReference type="EMBL" id="TQM44745.1"/>
    </source>
</evidence>
<dbReference type="OrthoDB" id="4990855at2"/>
<dbReference type="GO" id="GO:0016853">
    <property type="term" value="F:isomerase activity"/>
    <property type="evidence" value="ECO:0007669"/>
    <property type="project" value="UniProtKB-KW"/>
</dbReference>
<keyword evidence="4" id="KW-1185">Reference proteome</keyword>
<dbReference type="InterPro" id="IPR014347">
    <property type="entry name" value="Tautomerase/MIF_sf"/>
</dbReference>
<keyword evidence="1" id="KW-0413">Isomerase</keyword>
<feature type="domain" description="4-oxalocrotonate tautomerase-like" evidence="2">
    <location>
        <begin position="15"/>
        <end position="60"/>
    </location>
</feature>
<protein>
    <submittedName>
        <fullName evidence="3">Phenylpyruvate tautomerase PptA (4-oxalocrotonate tautomerase family)</fullName>
    </submittedName>
</protein>
<dbReference type="EMBL" id="VFPH01000001">
    <property type="protein sequence ID" value="TQM44745.1"/>
    <property type="molecule type" value="Genomic_DNA"/>
</dbReference>
<dbReference type="Proteomes" id="UP000319818">
    <property type="component" value="Unassembled WGS sequence"/>
</dbReference>
<evidence type="ECO:0000256" key="1">
    <source>
        <dbReference type="ARBA" id="ARBA00023235"/>
    </source>
</evidence>
<dbReference type="RefSeq" id="WP_142099828.1">
    <property type="nucleotide sequence ID" value="NZ_VFPH01000001.1"/>
</dbReference>
<comment type="caution">
    <text evidence="3">The sequence shown here is derived from an EMBL/GenBank/DDBJ whole genome shotgun (WGS) entry which is preliminary data.</text>
</comment>
<sequence>MPHLIVYASESDLTGHERELIAALTDAVVAVYGEWARDIAVVQLIGLPDGRWGIGGKPVENPAPRVTFGIKEAAFSRPDAEDIVARLTAGVTDALVTVLGERVRSGAAVELVGVPAGRSSVGGKVDTT</sequence>
<organism evidence="3 4">
    <name type="scientific">Pseudonocardia cypriaca</name>
    <dbReference type="NCBI Taxonomy" id="882449"/>
    <lineage>
        <taxon>Bacteria</taxon>
        <taxon>Bacillati</taxon>
        <taxon>Actinomycetota</taxon>
        <taxon>Actinomycetes</taxon>
        <taxon>Pseudonocardiales</taxon>
        <taxon>Pseudonocardiaceae</taxon>
        <taxon>Pseudonocardia</taxon>
    </lineage>
</organism>
<dbReference type="Pfam" id="PF01361">
    <property type="entry name" value="Tautomerase"/>
    <property type="match status" value="1"/>
</dbReference>
<accession>A0A543GFB3</accession>
<evidence type="ECO:0000313" key="4">
    <source>
        <dbReference type="Proteomes" id="UP000319818"/>
    </source>
</evidence>
<dbReference type="AlphaFoldDB" id="A0A543GFB3"/>
<evidence type="ECO:0000259" key="2">
    <source>
        <dbReference type="Pfam" id="PF01361"/>
    </source>
</evidence>
<keyword evidence="3" id="KW-0670">Pyruvate</keyword>
<proteinExistence type="predicted"/>
<reference evidence="3 4" key="1">
    <citation type="submission" date="2019-06" db="EMBL/GenBank/DDBJ databases">
        <title>Sequencing the genomes of 1000 actinobacteria strains.</title>
        <authorList>
            <person name="Klenk H.-P."/>
        </authorList>
    </citation>
    <scope>NUCLEOTIDE SEQUENCE [LARGE SCALE GENOMIC DNA]</scope>
    <source>
        <strain evidence="3 4">DSM 45511</strain>
    </source>
</reference>